<keyword evidence="5" id="KW-1185">Reference proteome</keyword>
<proteinExistence type="predicted"/>
<keyword evidence="2" id="KW-0472">Membrane</keyword>
<dbReference type="Proteomes" id="UP000460435">
    <property type="component" value="Unassembled WGS sequence"/>
</dbReference>
<evidence type="ECO:0000256" key="2">
    <source>
        <dbReference type="SAM" id="Phobius"/>
    </source>
</evidence>
<dbReference type="Gene3D" id="3.30.300.50">
    <property type="match status" value="1"/>
</dbReference>
<feature type="region of interest" description="Disordered" evidence="1">
    <location>
        <begin position="517"/>
        <end position="539"/>
    </location>
</feature>
<sequence length="785" mass="80737">MSARVIGQRLTFAALASSLVCIMAVGATAADALNDESSEGDQPVPDVVMREFEPRDFTAQAAELPSDLVEAIERDLDMSAERYLADAAAAKTADDVIASLGDVVKSAWLDGQRLHVSVGNRSEQAAVAATGAKVHVGDALFDAVRAARSQGRVAFADRQNDKVIPIEADFVGGPARSGDAPPEANSSTQTLSGGFGYVIEESDTYYRCTAAFSGTSSAGQPLSLTAGHCLVSDSEPLDGPINLLDLSLQDGTTDETGHETEGDTHADDGNGSLLDDLTNGLLGTEDPEDEENEPGELLVGGLTVGGGDSAALVEINGEARLRPEVAAGGGDPEQSAGLSIYDSMAPISGAPACKSGITSGWTCGNVVAAESTVKVGGDDVTGFMFDACTVSGDSGGAVVVGHYALGVSAGSTLTGTDCGDAGQSPQVAIGYRLSGGDTNVASLYGDDWNLSVHVGAPAVTAPVEGDVTGKKPTFRGNIDAAAGSTVVVTVGGHEPVEAVVRADGSWRVPIEDALPPGRHNYTVRAQHTPSPSTRETESETVEGTFEVAEVASLVVHTPAEGDTTNATEPRFFGTGDPGARITLEFDDSTTSAVVDDDGTWTVSPSGAERAGRFEATVTQETRSGEDEVVLENIGIVPGAPLVAAPEGGVEADYAIAGSALPDSTVAVRILREESADTIEDEPNVGEHVTVADGEGRWEVELNDLAPGQYSVNAVQAVDDLTSERSATVQLHVTSPPDGHARTGELDDDLAETGSRVFVPVMVGIVLLGLGTVGIVAFRLRGLRWR</sequence>
<feature type="chain" id="PRO_5029809625" description="Trypsin-like serine protease" evidence="3">
    <location>
        <begin position="30"/>
        <end position="785"/>
    </location>
</feature>
<keyword evidence="2" id="KW-1133">Transmembrane helix</keyword>
<dbReference type="EMBL" id="WLZY01000009">
    <property type="protein sequence ID" value="NDL59986.1"/>
    <property type="molecule type" value="Genomic_DNA"/>
</dbReference>
<feature type="compositionally biased region" description="Polar residues" evidence="1">
    <location>
        <begin position="523"/>
        <end position="533"/>
    </location>
</feature>
<organism evidence="4 5">
    <name type="scientific">Phytoactinopolyspora mesophila</name>
    <dbReference type="NCBI Taxonomy" id="2650750"/>
    <lineage>
        <taxon>Bacteria</taxon>
        <taxon>Bacillati</taxon>
        <taxon>Actinomycetota</taxon>
        <taxon>Actinomycetes</taxon>
        <taxon>Jiangellales</taxon>
        <taxon>Jiangellaceae</taxon>
        <taxon>Phytoactinopolyspora</taxon>
    </lineage>
</organism>
<accession>A0A7K3M9P3</accession>
<dbReference type="InterPro" id="IPR018114">
    <property type="entry name" value="TRYPSIN_HIS"/>
</dbReference>
<dbReference type="InterPro" id="IPR033116">
    <property type="entry name" value="TRYPSIN_SER"/>
</dbReference>
<dbReference type="NCBIfam" id="NF033510">
    <property type="entry name" value="Ca_tandemer"/>
    <property type="match status" value="1"/>
</dbReference>
<feature type="region of interest" description="Disordered" evidence="1">
    <location>
        <begin position="241"/>
        <end position="300"/>
    </location>
</feature>
<feature type="transmembrane region" description="Helical" evidence="2">
    <location>
        <begin position="756"/>
        <end position="777"/>
    </location>
</feature>
<feature type="compositionally biased region" description="Low complexity" evidence="1">
    <location>
        <begin position="269"/>
        <end position="284"/>
    </location>
</feature>
<evidence type="ECO:0000256" key="1">
    <source>
        <dbReference type="SAM" id="MobiDB-lite"/>
    </source>
</evidence>
<dbReference type="InterPro" id="IPR013783">
    <property type="entry name" value="Ig-like_fold"/>
</dbReference>
<dbReference type="InterPro" id="IPR043504">
    <property type="entry name" value="Peptidase_S1_PA_chymotrypsin"/>
</dbReference>
<dbReference type="GO" id="GO:0006508">
    <property type="term" value="P:proteolysis"/>
    <property type="evidence" value="ECO:0007669"/>
    <property type="project" value="InterPro"/>
</dbReference>
<dbReference type="InterPro" id="IPR009003">
    <property type="entry name" value="Peptidase_S1_PA"/>
</dbReference>
<dbReference type="InterPro" id="IPR035070">
    <property type="entry name" value="Streptogrisin_prodomain"/>
</dbReference>
<evidence type="ECO:0008006" key="6">
    <source>
        <dbReference type="Google" id="ProtNLM"/>
    </source>
</evidence>
<dbReference type="Gene3D" id="2.60.40.10">
    <property type="entry name" value="Immunoglobulins"/>
    <property type="match status" value="2"/>
</dbReference>
<reference evidence="4 5" key="1">
    <citation type="submission" date="2019-11" db="EMBL/GenBank/DDBJ databases">
        <authorList>
            <person name="Li X.-J."/>
            <person name="Feng X.-M."/>
        </authorList>
    </citation>
    <scope>NUCLEOTIDE SEQUENCE [LARGE SCALE GENOMIC DNA]</scope>
    <source>
        <strain evidence="4 5">XMNu-373</strain>
    </source>
</reference>
<dbReference type="Gene3D" id="2.40.10.10">
    <property type="entry name" value="Trypsin-like serine proteases"/>
    <property type="match status" value="2"/>
</dbReference>
<evidence type="ECO:0000313" key="5">
    <source>
        <dbReference type="Proteomes" id="UP000460435"/>
    </source>
</evidence>
<dbReference type="GO" id="GO:0005975">
    <property type="term" value="P:carbohydrate metabolic process"/>
    <property type="evidence" value="ECO:0007669"/>
    <property type="project" value="UniProtKB-ARBA"/>
</dbReference>
<keyword evidence="3" id="KW-0732">Signal</keyword>
<evidence type="ECO:0000313" key="4">
    <source>
        <dbReference type="EMBL" id="NDL59986.1"/>
    </source>
</evidence>
<dbReference type="AlphaFoldDB" id="A0A7K3M9P3"/>
<dbReference type="PROSITE" id="PS00134">
    <property type="entry name" value="TRYPSIN_HIS"/>
    <property type="match status" value="1"/>
</dbReference>
<comment type="caution">
    <text evidence="4">The sequence shown here is derived from an EMBL/GenBank/DDBJ whole genome shotgun (WGS) entry which is preliminary data.</text>
</comment>
<evidence type="ECO:0000256" key="3">
    <source>
        <dbReference type="SAM" id="SignalP"/>
    </source>
</evidence>
<gene>
    <name evidence="4" type="ORF">F7O44_23205</name>
</gene>
<dbReference type="CDD" id="cd21112">
    <property type="entry name" value="alphaLP-like"/>
    <property type="match status" value="1"/>
</dbReference>
<dbReference type="PROSITE" id="PS00135">
    <property type="entry name" value="TRYPSIN_SER"/>
    <property type="match status" value="1"/>
</dbReference>
<feature type="compositionally biased region" description="Acidic residues" evidence="1">
    <location>
        <begin position="285"/>
        <end position="294"/>
    </location>
</feature>
<keyword evidence="2" id="KW-0812">Transmembrane</keyword>
<feature type="compositionally biased region" description="Basic and acidic residues" evidence="1">
    <location>
        <begin position="255"/>
        <end position="268"/>
    </location>
</feature>
<dbReference type="SUPFAM" id="SSF50494">
    <property type="entry name" value="Trypsin-like serine proteases"/>
    <property type="match status" value="1"/>
</dbReference>
<name>A0A7K3M9P3_9ACTN</name>
<dbReference type="RefSeq" id="WP_162452694.1">
    <property type="nucleotide sequence ID" value="NZ_WLZY01000009.1"/>
</dbReference>
<protein>
    <recommendedName>
        <fullName evidence="6">Trypsin-like serine protease</fullName>
    </recommendedName>
</protein>
<feature type="region of interest" description="Disordered" evidence="1">
    <location>
        <begin position="171"/>
        <end position="192"/>
    </location>
</feature>
<feature type="signal peptide" evidence="3">
    <location>
        <begin position="1"/>
        <end position="29"/>
    </location>
</feature>
<dbReference type="GO" id="GO:0004252">
    <property type="term" value="F:serine-type endopeptidase activity"/>
    <property type="evidence" value="ECO:0007669"/>
    <property type="project" value="InterPro"/>
</dbReference>